<evidence type="ECO:0000313" key="6">
    <source>
        <dbReference type="EMBL" id="PWK13054.1"/>
    </source>
</evidence>
<sequence>MNRGYELHTLKVGLNFTRNFSYILVDNASRQAAVVDPAWDLDVILDKIRALGVELTTILLTHSHDDHVNRVDALLQIYPAAQVYMSKQEIVTYGFSCANLFPFGDGEMIWLGETPITCLVTAGHTAGGACFLLEDDLLSGDTVFIEGCGICDTVGGSPVQMYESLQKIRRLVAPHVRVFPGHSYGKEPGAPLRVLLSSNIYFQFEKVEHFVQFRMRKNQRGSLNFK</sequence>
<feature type="domain" description="Metallo-beta-lactamase" evidence="5">
    <location>
        <begin position="18"/>
        <end position="182"/>
    </location>
</feature>
<dbReference type="OrthoDB" id="9802248at2"/>
<dbReference type="SUPFAM" id="SSF56281">
    <property type="entry name" value="Metallo-hydrolase/oxidoreductase"/>
    <property type="match status" value="1"/>
</dbReference>
<keyword evidence="3 6" id="KW-0378">Hydrolase</keyword>
<dbReference type="SMART" id="SM00849">
    <property type="entry name" value="Lactamase_B"/>
    <property type="match status" value="1"/>
</dbReference>
<evidence type="ECO:0000256" key="1">
    <source>
        <dbReference type="ARBA" id="ARBA00001947"/>
    </source>
</evidence>
<evidence type="ECO:0000256" key="4">
    <source>
        <dbReference type="ARBA" id="ARBA00022833"/>
    </source>
</evidence>
<dbReference type="GO" id="GO:0046872">
    <property type="term" value="F:metal ion binding"/>
    <property type="evidence" value="ECO:0007669"/>
    <property type="project" value="UniProtKB-KW"/>
</dbReference>
<keyword evidence="2" id="KW-0479">Metal-binding</keyword>
<dbReference type="PANTHER" id="PTHR46233:SF3">
    <property type="entry name" value="HYDROXYACYLGLUTATHIONE HYDROLASE GLOC"/>
    <property type="match status" value="1"/>
</dbReference>
<dbReference type="PANTHER" id="PTHR46233">
    <property type="entry name" value="HYDROXYACYLGLUTATHIONE HYDROLASE GLOC"/>
    <property type="match status" value="1"/>
</dbReference>
<keyword evidence="7" id="KW-1185">Reference proteome</keyword>
<reference evidence="6 7" key="1">
    <citation type="submission" date="2018-05" db="EMBL/GenBank/DDBJ databases">
        <title>Genomic Encyclopedia of Type Strains, Phase IV (KMG-IV): sequencing the most valuable type-strain genomes for metagenomic binning, comparative biology and taxonomic classification.</title>
        <authorList>
            <person name="Goeker M."/>
        </authorList>
    </citation>
    <scope>NUCLEOTIDE SEQUENCE [LARGE SCALE GENOMIC DNA]</scope>
    <source>
        <strain evidence="6 7">DSM 18773</strain>
    </source>
</reference>
<organism evidence="6 7">
    <name type="scientific">Tumebacillus permanentifrigoris</name>
    <dbReference type="NCBI Taxonomy" id="378543"/>
    <lineage>
        <taxon>Bacteria</taxon>
        <taxon>Bacillati</taxon>
        <taxon>Bacillota</taxon>
        <taxon>Bacilli</taxon>
        <taxon>Bacillales</taxon>
        <taxon>Alicyclobacillaceae</taxon>
        <taxon>Tumebacillus</taxon>
    </lineage>
</organism>
<gene>
    <name evidence="6" type="ORF">C7459_10872</name>
</gene>
<dbReference type="RefSeq" id="WP_109688999.1">
    <property type="nucleotide sequence ID" value="NZ_QGGL01000008.1"/>
</dbReference>
<dbReference type="InterPro" id="IPR036866">
    <property type="entry name" value="RibonucZ/Hydroxyglut_hydro"/>
</dbReference>
<evidence type="ECO:0000256" key="2">
    <source>
        <dbReference type="ARBA" id="ARBA00022723"/>
    </source>
</evidence>
<dbReference type="InterPro" id="IPR001279">
    <property type="entry name" value="Metallo-B-lactamas"/>
</dbReference>
<dbReference type="EMBL" id="QGGL01000008">
    <property type="protein sequence ID" value="PWK13054.1"/>
    <property type="molecule type" value="Genomic_DNA"/>
</dbReference>
<dbReference type="AlphaFoldDB" id="A0A316D9Z8"/>
<evidence type="ECO:0000256" key="3">
    <source>
        <dbReference type="ARBA" id="ARBA00022801"/>
    </source>
</evidence>
<dbReference type="InterPro" id="IPR051453">
    <property type="entry name" value="MBL_Glyoxalase_II"/>
</dbReference>
<keyword evidence="4" id="KW-0862">Zinc</keyword>
<comment type="caution">
    <text evidence="6">The sequence shown here is derived from an EMBL/GenBank/DDBJ whole genome shotgun (WGS) entry which is preliminary data.</text>
</comment>
<protein>
    <submittedName>
        <fullName evidence="6">Glyoxylase-like metal-dependent hydrolase (Beta-lactamase superfamily II)</fullName>
    </submittedName>
</protein>
<proteinExistence type="predicted"/>
<dbReference type="Pfam" id="PF00753">
    <property type="entry name" value="Lactamase_B"/>
    <property type="match status" value="1"/>
</dbReference>
<name>A0A316D9Z8_9BACL</name>
<dbReference type="Gene3D" id="3.60.15.10">
    <property type="entry name" value="Ribonuclease Z/Hydroxyacylglutathione hydrolase-like"/>
    <property type="match status" value="1"/>
</dbReference>
<dbReference type="Proteomes" id="UP000245634">
    <property type="component" value="Unassembled WGS sequence"/>
</dbReference>
<comment type="cofactor">
    <cofactor evidence="1">
        <name>Zn(2+)</name>
        <dbReference type="ChEBI" id="CHEBI:29105"/>
    </cofactor>
</comment>
<dbReference type="GO" id="GO:0016787">
    <property type="term" value="F:hydrolase activity"/>
    <property type="evidence" value="ECO:0007669"/>
    <property type="project" value="UniProtKB-KW"/>
</dbReference>
<evidence type="ECO:0000313" key="7">
    <source>
        <dbReference type="Proteomes" id="UP000245634"/>
    </source>
</evidence>
<dbReference type="CDD" id="cd16275">
    <property type="entry name" value="BaeB-like_MBL-fold"/>
    <property type="match status" value="1"/>
</dbReference>
<accession>A0A316D9Z8</accession>
<evidence type="ECO:0000259" key="5">
    <source>
        <dbReference type="SMART" id="SM00849"/>
    </source>
</evidence>